<keyword evidence="3" id="KW-0393">Immunoglobulin domain</keyword>
<dbReference type="InterPro" id="IPR003599">
    <property type="entry name" value="Ig_sub"/>
</dbReference>
<dbReference type="SMART" id="SM00409">
    <property type="entry name" value="IG"/>
    <property type="match status" value="1"/>
</dbReference>
<evidence type="ECO:0000256" key="2">
    <source>
        <dbReference type="ARBA" id="ARBA00023157"/>
    </source>
</evidence>
<dbReference type="InterPro" id="IPR051170">
    <property type="entry name" value="Neural/epithelial_adhesion"/>
</dbReference>
<dbReference type="InterPro" id="IPR007110">
    <property type="entry name" value="Ig-like_dom"/>
</dbReference>
<dbReference type="AlphaFoldDB" id="A0AA88KVS4"/>
<dbReference type="InterPro" id="IPR036179">
    <property type="entry name" value="Ig-like_dom_sf"/>
</dbReference>
<accession>A0AA88KVS4</accession>
<dbReference type="EMBL" id="JAVRJZ010000039">
    <property type="protein sequence ID" value="KAK2704081.1"/>
    <property type="molecule type" value="Genomic_DNA"/>
</dbReference>
<dbReference type="Proteomes" id="UP001187531">
    <property type="component" value="Unassembled WGS sequence"/>
</dbReference>
<dbReference type="PROSITE" id="PS50835">
    <property type="entry name" value="IG_LIKE"/>
    <property type="match status" value="1"/>
</dbReference>
<evidence type="ECO:0000256" key="1">
    <source>
        <dbReference type="ARBA" id="ARBA00022737"/>
    </source>
</evidence>
<dbReference type="GO" id="GO:0043005">
    <property type="term" value="C:neuron projection"/>
    <property type="evidence" value="ECO:0007669"/>
    <property type="project" value="TreeGrafter"/>
</dbReference>
<sequence length="122" mass="14079">MQPKYLPYFAETIENITVAMGRDAIFPCVVNNLTNYKVAWLKEETHSLLSIHDKLITRNYRISLSEAMDKRWTLRISSVQESDTGWYMCQINTVPMLSQKAYLHVVGVKLLPESPVIMMNKA</sequence>
<keyword evidence="2" id="KW-1015">Disulfide bond</keyword>
<organism evidence="5 6">
    <name type="scientific">Artemia franciscana</name>
    <name type="common">Brine shrimp</name>
    <name type="synonym">Artemia sanfranciscana</name>
    <dbReference type="NCBI Taxonomy" id="6661"/>
    <lineage>
        <taxon>Eukaryota</taxon>
        <taxon>Metazoa</taxon>
        <taxon>Ecdysozoa</taxon>
        <taxon>Arthropoda</taxon>
        <taxon>Crustacea</taxon>
        <taxon>Branchiopoda</taxon>
        <taxon>Anostraca</taxon>
        <taxon>Artemiidae</taxon>
        <taxon>Artemia</taxon>
    </lineage>
</organism>
<proteinExistence type="predicted"/>
<dbReference type="Gene3D" id="2.60.40.10">
    <property type="entry name" value="Immunoglobulins"/>
    <property type="match status" value="1"/>
</dbReference>
<dbReference type="SUPFAM" id="SSF48726">
    <property type="entry name" value="Immunoglobulin"/>
    <property type="match status" value="1"/>
</dbReference>
<dbReference type="PANTHER" id="PTHR12231:SF253">
    <property type="entry name" value="DPR-INTERACTING PROTEIN ETA, ISOFORM B-RELATED"/>
    <property type="match status" value="1"/>
</dbReference>
<dbReference type="InterPro" id="IPR013098">
    <property type="entry name" value="Ig_I-set"/>
</dbReference>
<dbReference type="PANTHER" id="PTHR12231">
    <property type="entry name" value="CTX-RELATED TYPE I TRANSMEMBRANE PROTEIN"/>
    <property type="match status" value="1"/>
</dbReference>
<name>A0AA88KVS4_ARTSF</name>
<feature type="domain" description="Ig-like" evidence="4">
    <location>
        <begin position="7"/>
        <end position="92"/>
    </location>
</feature>
<reference evidence="5" key="1">
    <citation type="submission" date="2023-07" db="EMBL/GenBank/DDBJ databases">
        <title>Chromosome-level genome assembly of Artemia franciscana.</title>
        <authorList>
            <person name="Jo E."/>
        </authorList>
    </citation>
    <scope>NUCLEOTIDE SEQUENCE</scope>
    <source>
        <tissue evidence="5">Whole body</tissue>
    </source>
</reference>
<evidence type="ECO:0000313" key="5">
    <source>
        <dbReference type="EMBL" id="KAK2704081.1"/>
    </source>
</evidence>
<protein>
    <recommendedName>
        <fullName evidence="4">Ig-like domain-containing protein</fullName>
    </recommendedName>
</protein>
<dbReference type="Pfam" id="PF07679">
    <property type="entry name" value="I-set"/>
    <property type="match status" value="1"/>
</dbReference>
<comment type="caution">
    <text evidence="5">The sequence shown here is derived from an EMBL/GenBank/DDBJ whole genome shotgun (WGS) entry which is preliminary data.</text>
</comment>
<keyword evidence="1" id="KW-0677">Repeat</keyword>
<evidence type="ECO:0000259" key="4">
    <source>
        <dbReference type="PROSITE" id="PS50835"/>
    </source>
</evidence>
<gene>
    <name evidence="5" type="ORF">QYM36_017612</name>
</gene>
<evidence type="ECO:0000256" key="3">
    <source>
        <dbReference type="ARBA" id="ARBA00023319"/>
    </source>
</evidence>
<keyword evidence="6" id="KW-1185">Reference proteome</keyword>
<dbReference type="InterPro" id="IPR013783">
    <property type="entry name" value="Ig-like_fold"/>
</dbReference>
<evidence type="ECO:0000313" key="6">
    <source>
        <dbReference type="Proteomes" id="UP001187531"/>
    </source>
</evidence>